<protein>
    <submittedName>
        <fullName evidence="1">Uncharacterized protein</fullName>
    </submittedName>
</protein>
<organism evidence="1 2">
    <name type="scientific">Methylovulum psychrotolerans</name>
    <dbReference type="NCBI Taxonomy" id="1704499"/>
    <lineage>
        <taxon>Bacteria</taxon>
        <taxon>Pseudomonadati</taxon>
        <taxon>Pseudomonadota</taxon>
        <taxon>Gammaproteobacteria</taxon>
        <taxon>Methylococcales</taxon>
        <taxon>Methylococcaceae</taxon>
        <taxon>Methylovulum</taxon>
    </lineage>
</organism>
<comment type="caution">
    <text evidence="1">The sequence shown here is derived from an EMBL/GenBank/DDBJ whole genome shotgun (WGS) entry which is preliminary data.</text>
</comment>
<dbReference type="Proteomes" id="UP000237423">
    <property type="component" value="Unassembled WGS sequence"/>
</dbReference>
<gene>
    <name evidence="1" type="ORF">AADEFJLK_04657</name>
</gene>
<evidence type="ECO:0000313" key="2">
    <source>
        <dbReference type="Proteomes" id="UP000237423"/>
    </source>
</evidence>
<evidence type="ECO:0000313" key="1">
    <source>
        <dbReference type="EMBL" id="POZ49572.1"/>
    </source>
</evidence>
<name>A0A2S5CFR3_9GAMM</name>
<reference evidence="1 2" key="1">
    <citation type="submission" date="2017-11" db="EMBL/GenBank/DDBJ databases">
        <title>Draft Genome Sequence of Methylobacter psychrotolerans Sph1T, an Obligate Methanotroph from Low-Temperature Environments.</title>
        <authorList>
            <person name="Oshkin I.Y."/>
            <person name="Miroshnikov K."/>
            <person name="Belova S.E."/>
            <person name="Korzhenkov A."/>
            <person name="Toshchakov S.V."/>
            <person name="Dedysh S.N."/>
        </authorList>
    </citation>
    <scope>NUCLEOTIDE SEQUENCE [LARGE SCALE GENOMIC DNA]</scope>
    <source>
        <strain evidence="1 2">Sph1</strain>
    </source>
</reference>
<sequence>MRILFSSFADNFETYLSDLLYEIFLAKPESLKSNQQVTIKEVLDCSDLQEFVKYWAKEKIGKLQKGSVKGFIAENDQIKKLAAIDESTQNEIEKILQIRHLYSHRNGIVDEKFLQFFTGQFILNSEHQIPISQFCDKLCYLAAVADKIDLAATNKYKLAQG</sequence>
<proteinExistence type="predicted"/>
<dbReference type="AlphaFoldDB" id="A0A2S5CFR3"/>
<dbReference type="EMBL" id="PGFZ01000057">
    <property type="protein sequence ID" value="POZ49572.1"/>
    <property type="molecule type" value="Genomic_DNA"/>
</dbReference>
<accession>A0A2S5CFR3</accession>